<keyword evidence="1" id="KW-1133">Transmembrane helix</keyword>
<protein>
    <recommendedName>
        <fullName evidence="4">PepSY domain-containing protein</fullName>
    </recommendedName>
</protein>
<feature type="transmembrane region" description="Helical" evidence="1">
    <location>
        <begin position="332"/>
        <end position="354"/>
    </location>
</feature>
<feature type="transmembrane region" description="Helical" evidence="1">
    <location>
        <begin position="366"/>
        <end position="388"/>
    </location>
</feature>
<keyword evidence="3" id="KW-1185">Reference proteome</keyword>
<evidence type="ECO:0000313" key="2">
    <source>
        <dbReference type="EMBL" id="CAD5108120.1"/>
    </source>
</evidence>
<sequence length="510" mass="56033">MSLRQSMAGLHTWGGLLPSWLLYVIIFAGTLACFDKELERWMRPALHVPTDSSMTADDVRDWLRQNVSDELHAFWTHAPTEREPYWRLGWEVDKTEEIHNAAFDPATKAPMPETVGGRFFFTLHYNLHGGMIGMYIVGLAGMFMLAALVSGVIIHRRIFKDFFTLRPNANGQRAWLDAHNLFGVVGFPFHLVLAYTGVAIFVASYMPAGAQVAYKGNVEQFFGEVMGAYNREGIHQPAAEQVSLDALIERSRQHWGGAETGWISVHHPGDVAAVVDVRQRNESRIGPPQATLSYDEATGELLAEQKASTGYRAYAWLTGLHMAQFGGTLVRFLYFLMGLAGCAMLVGGLQVWLAKREERGGRGIGLVRALNGAVIGGLPLASLALLWGNRLLPAGMAERAVAEGWVFVGSWILLALWAVLRRNQPRNLRRDQLALGALLALGLPLLNWLTTADGHLGASLVRGDWALAGVDLALLLTGVLCALFAWRAAQPQAQVAKAPRARRQLAEEGV</sequence>
<gene>
    <name evidence="2" type="ORF">PSEWESI4_02404</name>
</gene>
<feature type="transmembrane region" description="Helical" evidence="1">
    <location>
        <begin position="400"/>
        <end position="420"/>
    </location>
</feature>
<dbReference type="Pfam" id="PF03929">
    <property type="entry name" value="PepSY_TM"/>
    <property type="match status" value="1"/>
</dbReference>
<dbReference type="EMBL" id="CAJFCI010000045">
    <property type="protein sequence ID" value="CAD5108120.1"/>
    <property type="molecule type" value="Genomic_DNA"/>
</dbReference>
<feature type="transmembrane region" description="Helical" evidence="1">
    <location>
        <begin position="12"/>
        <end position="32"/>
    </location>
</feature>
<feature type="transmembrane region" description="Helical" evidence="1">
    <location>
        <begin position="432"/>
        <end position="450"/>
    </location>
</feature>
<evidence type="ECO:0000313" key="3">
    <source>
        <dbReference type="Proteomes" id="UP000583387"/>
    </source>
</evidence>
<feature type="transmembrane region" description="Helical" evidence="1">
    <location>
        <begin position="181"/>
        <end position="206"/>
    </location>
</feature>
<reference evidence="2 3" key="1">
    <citation type="submission" date="2020-08" db="EMBL/GenBank/DDBJ databases">
        <authorList>
            <person name="Criscuolo A."/>
        </authorList>
    </citation>
    <scope>NUCLEOTIDE SEQUENCE [LARGE SCALE GENOMIC DNA]</scope>
    <source>
        <strain evidence="2">CIP111764</strain>
    </source>
</reference>
<name>A0A7U7END6_9GAMM</name>
<accession>A0A7U7END6</accession>
<dbReference type="RefSeq" id="WP_187671440.1">
    <property type="nucleotide sequence ID" value="NZ_CAJFCI010000045.1"/>
</dbReference>
<feature type="transmembrane region" description="Helical" evidence="1">
    <location>
        <begin position="132"/>
        <end position="154"/>
    </location>
</feature>
<dbReference type="PANTHER" id="PTHR34219">
    <property type="entry name" value="IRON-REGULATED INNER MEMBRANE PROTEIN-RELATED"/>
    <property type="match status" value="1"/>
</dbReference>
<keyword evidence="1" id="KW-0812">Transmembrane</keyword>
<evidence type="ECO:0008006" key="4">
    <source>
        <dbReference type="Google" id="ProtNLM"/>
    </source>
</evidence>
<dbReference type="Proteomes" id="UP000583387">
    <property type="component" value="Unassembled WGS sequence"/>
</dbReference>
<dbReference type="PROSITE" id="PS51257">
    <property type="entry name" value="PROKAR_LIPOPROTEIN"/>
    <property type="match status" value="1"/>
</dbReference>
<comment type="caution">
    <text evidence="2">The sequence shown here is derived from an EMBL/GenBank/DDBJ whole genome shotgun (WGS) entry which is preliminary data.</text>
</comment>
<feature type="transmembrane region" description="Helical" evidence="1">
    <location>
        <begin position="465"/>
        <end position="486"/>
    </location>
</feature>
<dbReference type="PANTHER" id="PTHR34219:SF4">
    <property type="entry name" value="PEPSY DOMAIN-CONTAINING PROTEIN"/>
    <property type="match status" value="1"/>
</dbReference>
<proteinExistence type="predicted"/>
<evidence type="ECO:0000256" key="1">
    <source>
        <dbReference type="SAM" id="Phobius"/>
    </source>
</evidence>
<dbReference type="AlphaFoldDB" id="A0A7U7END6"/>
<organism evidence="2 3">
    <name type="scientific">Zestomonas carbonaria</name>
    <dbReference type="NCBI Taxonomy" id="2762745"/>
    <lineage>
        <taxon>Bacteria</taxon>
        <taxon>Pseudomonadati</taxon>
        <taxon>Pseudomonadota</taxon>
        <taxon>Gammaproteobacteria</taxon>
        <taxon>Pseudomonadales</taxon>
        <taxon>Pseudomonadaceae</taxon>
        <taxon>Zestomonas</taxon>
    </lineage>
</organism>
<keyword evidence="1" id="KW-0472">Membrane</keyword>
<dbReference type="InterPro" id="IPR005625">
    <property type="entry name" value="PepSY-ass_TM"/>
</dbReference>